<gene>
    <name evidence="7" type="ORF">ASUL_04344</name>
</gene>
<feature type="transmembrane region" description="Helical" evidence="6">
    <location>
        <begin position="99"/>
        <end position="123"/>
    </location>
</feature>
<feature type="transmembrane region" description="Helical" evidence="6">
    <location>
        <begin position="334"/>
        <end position="352"/>
    </location>
</feature>
<feature type="transmembrane region" description="Helical" evidence="6">
    <location>
        <begin position="49"/>
        <end position="72"/>
    </location>
</feature>
<comment type="caution">
    <text evidence="7">The sequence shown here is derived from an EMBL/GenBank/DDBJ whole genome shotgun (WGS) entry which is preliminary data.</text>
</comment>
<feature type="transmembrane region" description="Helical" evidence="6">
    <location>
        <begin position="224"/>
        <end position="244"/>
    </location>
</feature>
<keyword evidence="2" id="KW-1003">Cell membrane</keyword>
<evidence type="ECO:0000256" key="3">
    <source>
        <dbReference type="ARBA" id="ARBA00022692"/>
    </source>
</evidence>
<dbReference type="PANTHER" id="PTHR42770:SF11">
    <property type="entry name" value="INNER MEMBRANE TRANSPORT PROTEIN YBAT"/>
    <property type="match status" value="1"/>
</dbReference>
<dbReference type="GO" id="GO:0005886">
    <property type="term" value="C:plasma membrane"/>
    <property type="evidence" value="ECO:0007669"/>
    <property type="project" value="UniProtKB-SubCell"/>
</dbReference>
<dbReference type="PANTHER" id="PTHR42770">
    <property type="entry name" value="AMINO ACID TRANSPORTER-RELATED"/>
    <property type="match status" value="1"/>
</dbReference>
<name>W7KYA4_9CREN</name>
<reference evidence="7 8" key="1">
    <citation type="journal article" date="2014" name="Genome Announc.">
        <title>Draft Genome Sequence of the Sulfolobales Archaeon AZ1, Obtained through Metagenomic Analysis of a Mexican Hot Spring.</title>
        <authorList>
            <person name="Servin-Garciduenas L.E."/>
            <person name="Martinez-Romero E."/>
        </authorList>
    </citation>
    <scope>NUCLEOTIDE SEQUENCE [LARGE SCALE GENOMIC DNA]</scope>
    <source>
        <strain evidence="7">AZ1-illumnia</strain>
    </source>
</reference>
<dbReference type="Proteomes" id="UP000054284">
    <property type="component" value="Unassembled WGS sequence"/>
</dbReference>
<evidence type="ECO:0000256" key="4">
    <source>
        <dbReference type="ARBA" id="ARBA00022989"/>
    </source>
</evidence>
<dbReference type="AlphaFoldDB" id="W7KYA4"/>
<feature type="transmembrane region" description="Helical" evidence="6">
    <location>
        <begin position="311"/>
        <end position="328"/>
    </location>
</feature>
<dbReference type="Gene3D" id="1.20.1740.10">
    <property type="entry name" value="Amino acid/polyamine transporter I"/>
    <property type="match status" value="1"/>
</dbReference>
<feature type="transmembrane region" description="Helical" evidence="6">
    <location>
        <begin position="21"/>
        <end position="43"/>
    </location>
</feature>
<evidence type="ECO:0000313" key="7">
    <source>
        <dbReference type="EMBL" id="EWG07707.1"/>
    </source>
</evidence>
<feature type="transmembrane region" description="Helical" evidence="6">
    <location>
        <begin position="400"/>
        <end position="422"/>
    </location>
</feature>
<evidence type="ECO:0000256" key="6">
    <source>
        <dbReference type="SAM" id="Phobius"/>
    </source>
</evidence>
<evidence type="ECO:0000256" key="5">
    <source>
        <dbReference type="ARBA" id="ARBA00023136"/>
    </source>
</evidence>
<evidence type="ECO:0000313" key="8">
    <source>
        <dbReference type="Proteomes" id="UP000054284"/>
    </source>
</evidence>
<feature type="transmembrane region" description="Helical" evidence="6">
    <location>
        <begin position="193"/>
        <end position="212"/>
    </location>
</feature>
<feature type="transmembrane region" description="Helical" evidence="6">
    <location>
        <begin position="159"/>
        <end position="181"/>
    </location>
</feature>
<dbReference type="PIRSF" id="PIRSF006060">
    <property type="entry name" value="AA_transporter"/>
    <property type="match status" value="1"/>
</dbReference>
<sequence length="436" mass="46720">MEAKKAMSNKKTEKRLGLLDLFFISFGGQAPVISMLTFGTVMISEVHTAGAFAMLIATLVVLFNGLVVYFLANRFRRGGGYYVYAYYGLTSRMGLETGWIYLLYALSYGGTLLSGGAYVLYTITGFNQTLLTLVVSALASAIVIAGVKVSARYAMVMSLVEMTALGLLSVYFLFISHWHFYNPIKYSPNLPEAVLFGLGIPTGYGSIAPLGGEAKSGDIGKASILVLLVGGGLATLFFYSLGAIDFTGNLVEFLLGSFGLVGLVIMAFVSLNDGTLGGVSYILANSRTIKAMAEDGIFPRVFAKEVRGKPLVAELLISAIFISALTLMSKYFGIYNTFVALGALAGLSNIFIHSSADLSLIRLASKRLVKHVIEVTVGVIATLISLAVFVGSLMSGVSPYIENIMFGWIILGFFYAEALDIVRSGPEEEKRGSEAQ</sequence>
<evidence type="ECO:0000256" key="1">
    <source>
        <dbReference type="ARBA" id="ARBA00004651"/>
    </source>
</evidence>
<evidence type="ECO:0000256" key="2">
    <source>
        <dbReference type="ARBA" id="ARBA00022475"/>
    </source>
</evidence>
<keyword evidence="4 6" id="KW-1133">Transmembrane helix</keyword>
<feature type="transmembrane region" description="Helical" evidence="6">
    <location>
        <begin position="129"/>
        <end position="147"/>
    </location>
</feature>
<keyword evidence="5 6" id="KW-0472">Membrane</keyword>
<dbReference type="Pfam" id="PF13520">
    <property type="entry name" value="AA_permease_2"/>
    <property type="match status" value="1"/>
</dbReference>
<proteinExistence type="predicted"/>
<feature type="transmembrane region" description="Helical" evidence="6">
    <location>
        <begin position="372"/>
        <end position="394"/>
    </location>
</feature>
<dbReference type="EMBL" id="ASRH01000003">
    <property type="protein sequence ID" value="EWG07707.1"/>
    <property type="molecule type" value="Genomic_DNA"/>
</dbReference>
<comment type="subcellular location">
    <subcellularLocation>
        <location evidence="1">Cell membrane</location>
        <topology evidence="1">Multi-pass membrane protein</topology>
    </subcellularLocation>
</comment>
<keyword evidence="3 6" id="KW-0812">Transmembrane</keyword>
<dbReference type="InterPro" id="IPR002293">
    <property type="entry name" value="AA/rel_permease1"/>
</dbReference>
<dbReference type="GO" id="GO:0022857">
    <property type="term" value="F:transmembrane transporter activity"/>
    <property type="evidence" value="ECO:0007669"/>
    <property type="project" value="InterPro"/>
</dbReference>
<keyword evidence="8" id="KW-1185">Reference proteome</keyword>
<organism evidence="7 8">
    <name type="scientific">Candidatus Aramenus sulfurataquae</name>
    <dbReference type="NCBI Taxonomy" id="1326980"/>
    <lineage>
        <taxon>Archaea</taxon>
        <taxon>Thermoproteota</taxon>
        <taxon>Thermoprotei</taxon>
        <taxon>Sulfolobales</taxon>
        <taxon>Sulfolobaceae</taxon>
        <taxon>Candidatus Aramenus</taxon>
    </lineage>
</organism>
<accession>W7KYA4</accession>
<dbReference type="InterPro" id="IPR050367">
    <property type="entry name" value="APC_superfamily"/>
</dbReference>
<protein>
    <submittedName>
        <fullName evidence="7">Transporter protein</fullName>
    </submittedName>
</protein>